<dbReference type="InterPro" id="IPR013630">
    <property type="entry name" value="Methyltransf_Zn-bd_dom_put"/>
</dbReference>
<dbReference type="Gene3D" id="3.40.50.720">
    <property type="entry name" value="NAD(P)-binding Rossmann-like Domain"/>
    <property type="match status" value="1"/>
</dbReference>
<comment type="caution">
    <text evidence="3">The sequence shown here is derived from an EMBL/GenBank/DDBJ whole genome shotgun (WGS) entry which is preliminary data.</text>
</comment>
<dbReference type="Pfam" id="PF08484">
    <property type="entry name" value="Methyltransf_14"/>
    <property type="match status" value="1"/>
</dbReference>
<feature type="domain" description="C-methyltransferase" evidence="2">
    <location>
        <begin position="215"/>
        <end position="364"/>
    </location>
</feature>
<gene>
    <name evidence="3" type="ORF">MMF94_09935</name>
</gene>
<dbReference type="EMBL" id="JAKXMK010000007">
    <property type="protein sequence ID" value="MCH6166000.1"/>
    <property type="molecule type" value="Genomic_DNA"/>
</dbReference>
<dbReference type="GO" id="GO:0032259">
    <property type="term" value="P:methylation"/>
    <property type="evidence" value="ECO:0007669"/>
    <property type="project" value="UniProtKB-KW"/>
</dbReference>
<dbReference type="InterPro" id="IPR013691">
    <property type="entry name" value="MeTrfase_14"/>
</dbReference>
<dbReference type="Proteomes" id="UP001299970">
    <property type="component" value="Unassembled WGS sequence"/>
</dbReference>
<evidence type="ECO:0000313" key="4">
    <source>
        <dbReference type="Proteomes" id="UP001299970"/>
    </source>
</evidence>
<dbReference type="SUPFAM" id="SSF53335">
    <property type="entry name" value="S-adenosyl-L-methionine-dependent methyltransferases"/>
    <property type="match status" value="1"/>
</dbReference>
<name>A0ABS9TBR7_9PSEU</name>
<dbReference type="InterPro" id="IPR038576">
    <property type="entry name" value="Methyltransf_Zn-bd_dom_put_sf"/>
</dbReference>
<reference evidence="3 4" key="1">
    <citation type="submission" date="2022-03" db="EMBL/GenBank/DDBJ databases">
        <title>Pseudonocardia alaer sp. nov., a novel actinomycete isolated from reed forest soil.</title>
        <authorList>
            <person name="Wang L."/>
        </authorList>
    </citation>
    <scope>NUCLEOTIDE SEQUENCE [LARGE SCALE GENOMIC DNA]</scope>
    <source>
        <strain evidence="3 4">Y-16303</strain>
    </source>
</reference>
<sequence>MKAVQDVHMCRFCRATGGTLVLDLGEQPPSELFPPLDAPGPDPVFPLRLWMCGECGLAQLADDMDVPEDPQGVQPEALTRQAADAVAQLVSARLLPASGTVAEFPSPHGGSWLALLAEQGLVPAAAAEPADVVVDCSFGLMHAHDQAAAMAERAVAVAPGGLLLVQFQSLASIVEQREWNAVRHGHFAYYSVPVMRTMMAEVGLAAFAAFWFPLYGGTVLVAGRAGAEPEESIETLTKQEIATGVLDPAAVAALDDVVRIGGARLDDWLLAEQRSGRRVYGYPAASRAVPLLHRAGVRRELLAGVADASVAKQGGRIPGSDIPVIGPGDLVDAAPDSVLLFVPDLLDEVRKAMPGIEAAGGRWVGADEVLASDRRTGGAGPRHDL</sequence>
<evidence type="ECO:0000259" key="1">
    <source>
        <dbReference type="Pfam" id="PF08421"/>
    </source>
</evidence>
<dbReference type="InterPro" id="IPR029063">
    <property type="entry name" value="SAM-dependent_MTases_sf"/>
</dbReference>
<dbReference type="Pfam" id="PF08421">
    <property type="entry name" value="Methyltransf_13"/>
    <property type="match status" value="1"/>
</dbReference>
<keyword evidence="3" id="KW-0489">Methyltransferase</keyword>
<dbReference type="Gene3D" id="3.40.50.150">
    <property type="entry name" value="Vaccinia Virus protein VP39"/>
    <property type="match status" value="1"/>
</dbReference>
<dbReference type="GO" id="GO:0008168">
    <property type="term" value="F:methyltransferase activity"/>
    <property type="evidence" value="ECO:0007669"/>
    <property type="project" value="UniProtKB-KW"/>
</dbReference>
<evidence type="ECO:0000259" key="2">
    <source>
        <dbReference type="Pfam" id="PF08484"/>
    </source>
</evidence>
<keyword evidence="3" id="KW-0808">Transferase</keyword>
<accession>A0ABS9TBR7</accession>
<dbReference type="Gene3D" id="6.20.50.110">
    <property type="entry name" value="Methyltransferase, zinc-binding domain"/>
    <property type="match status" value="1"/>
</dbReference>
<keyword evidence="4" id="KW-1185">Reference proteome</keyword>
<protein>
    <submittedName>
        <fullName evidence="3">Methyltransferase C-terminal domain-containing protein</fullName>
    </submittedName>
</protein>
<feature type="domain" description="Methyltransferase putative zinc binding" evidence="1">
    <location>
        <begin position="10"/>
        <end position="63"/>
    </location>
</feature>
<dbReference type="RefSeq" id="WP_241036010.1">
    <property type="nucleotide sequence ID" value="NZ_BAAAJF010000078.1"/>
</dbReference>
<proteinExistence type="predicted"/>
<evidence type="ECO:0000313" key="3">
    <source>
        <dbReference type="EMBL" id="MCH6166000.1"/>
    </source>
</evidence>
<organism evidence="3 4">
    <name type="scientific">Pseudonocardia alaniniphila</name>
    <dbReference type="NCBI Taxonomy" id="75291"/>
    <lineage>
        <taxon>Bacteria</taxon>
        <taxon>Bacillati</taxon>
        <taxon>Actinomycetota</taxon>
        <taxon>Actinomycetes</taxon>
        <taxon>Pseudonocardiales</taxon>
        <taxon>Pseudonocardiaceae</taxon>
        <taxon>Pseudonocardia</taxon>
    </lineage>
</organism>